<keyword evidence="1" id="KW-0436">Ligase</keyword>
<dbReference type="AlphaFoldDB" id="A0AA47NR59"/>
<name>A0AA47NR59_MERPO</name>
<sequence>MLGRHSGVSTRIKDLFPNIMDHDALFGESEVETLCQQFCIDRPRMVIRAFREYHDNNATFIPDELKDLLAAVNTVPISSAECERGFSQMICSDNRASLLPSTISSLLLLCLVGPPLTRFNLVPYVRSWIAKGQNCTGHECSQEDIADKLKKKISETKAAHIANPKTAEFQVTLSLFPPFEYFVMDGLKWN</sequence>
<evidence type="ECO:0000313" key="2">
    <source>
        <dbReference type="Proteomes" id="UP001174136"/>
    </source>
</evidence>
<comment type="caution">
    <text evidence="1">The sequence shown here is derived from an EMBL/GenBank/DDBJ whole genome shotgun (WGS) entry which is preliminary data.</text>
</comment>
<organism evidence="1 2">
    <name type="scientific">Merluccius polli</name>
    <name type="common">Benguela hake</name>
    <name type="synonym">Merluccius cadenati</name>
    <dbReference type="NCBI Taxonomy" id="89951"/>
    <lineage>
        <taxon>Eukaryota</taxon>
        <taxon>Metazoa</taxon>
        <taxon>Chordata</taxon>
        <taxon>Craniata</taxon>
        <taxon>Vertebrata</taxon>
        <taxon>Euteleostomi</taxon>
        <taxon>Actinopterygii</taxon>
        <taxon>Neopterygii</taxon>
        <taxon>Teleostei</taxon>
        <taxon>Neoteleostei</taxon>
        <taxon>Acanthomorphata</taxon>
        <taxon>Zeiogadaria</taxon>
        <taxon>Gadariae</taxon>
        <taxon>Gadiformes</taxon>
        <taxon>Gadoidei</taxon>
        <taxon>Merlucciidae</taxon>
        <taxon>Merluccius</taxon>
    </lineage>
</organism>
<accession>A0AA47NR59</accession>
<reference evidence="1" key="1">
    <citation type="journal article" date="2023" name="Front. Mar. Sci.">
        <title>A new Merluccius polli reference genome to investigate the effects of global change in West African waters.</title>
        <authorList>
            <person name="Mateo J.L."/>
            <person name="Blanco-Fernandez C."/>
            <person name="Garcia-Vazquez E."/>
            <person name="Machado-Schiaffino G."/>
        </authorList>
    </citation>
    <scope>NUCLEOTIDE SEQUENCE</scope>
    <source>
        <strain evidence="1">C29</strain>
        <tissue evidence="1">Fin</tissue>
    </source>
</reference>
<dbReference type="EMBL" id="JAOPHQ010005716">
    <property type="protein sequence ID" value="KAK0134298.1"/>
    <property type="molecule type" value="Genomic_DNA"/>
</dbReference>
<protein>
    <submittedName>
        <fullName evidence="1">E3 SUMO-protein ligase KIAA1586</fullName>
    </submittedName>
</protein>
<evidence type="ECO:0000313" key="1">
    <source>
        <dbReference type="EMBL" id="KAK0134298.1"/>
    </source>
</evidence>
<keyword evidence="2" id="KW-1185">Reference proteome</keyword>
<proteinExistence type="predicted"/>
<gene>
    <name evidence="1" type="ORF">N1851_030149</name>
</gene>
<dbReference type="GO" id="GO:0016874">
    <property type="term" value="F:ligase activity"/>
    <property type="evidence" value="ECO:0007669"/>
    <property type="project" value="UniProtKB-KW"/>
</dbReference>
<dbReference type="Proteomes" id="UP001174136">
    <property type="component" value="Unassembled WGS sequence"/>
</dbReference>